<dbReference type="InParanoid" id="A0A2T3B7U7"/>
<dbReference type="Proteomes" id="UP000241818">
    <property type="component" value="Unassembled WGS sequence"/>
</dbReference>
<evidence type="ECO:0000313" key="3">
    <source>
        <dbReference type="EMBL" id="PSS22911.1"/>
    </source>
</evidence>
<reference evidence="3 4" key="1">
    <citation type="journal article" date="2018" name="New Phytol.">
        <title>Comparative genomics and transcriptomics depict ericoid mycorrhizal fungi as versatile saprotrophs and plant mutualists.</title>
        <authorList>
            <person name="Martino E."/>
            <person name="Morin E."/>
            <person name="Grelet G.A."/>
            <person name="Kuo A."/>
            <person name="Kohler A."/>
            <person name="Daghino S."/>
            <person name="Barry K.W."/>
            <person name="Cichocki N."/>
            <person name="Clum A."/>
            <person name="Dockter R.B."/>
            <person name="Hainaut M."/>
            <person name="Kuo R.C."/>
            <person name="LaButti K."/>
            <person name="Lindahl B.D."/>
            <person name="Lindquist E.A."/>
            <person name="Lipzen A."/>
            <person name="Khouja H.R."/>
            <person name="Magnuson J."/>
            <person name="Murat C."/>
            <person name="Ohm R.A."/>
            <person name="Singer S.W."/>
            <person name="Spatafora J.W."/>
            <person name="Wang M."/>
            <person name="Veneault-Fourrey C."/>
            <person name="Henrissat B."/>
            <person name="Grigoriev I.V."/>
            <person name="Martin F.M."/>
            <person name="Perotto S."/>
        </authorList>
    </citation>
    <scope>NUCLEOTIDE SEQUENCE [LARGE SCALE GENOMIC DNA]</scope>
    <source>
        <strain evidence="3 4">ATCC 22711</strain>
    </source>
</reference>
<dbReference type="GeneID" id="36576716"/>
<dbReference type="SMART" id="SM00338">
    <property type="entry name" value="BRLZ"/>
    <property type="match status" value="1"/>
</dbReference>
<dbReference type="GO" id="GO:0003700">
    <property type="term" value="F:DNA-binding transcription factor activity"/>
    <property type="evidence" value="ECO:0007669"/>
    <property type="project" value="InterPro"/>
</dbReference>
<evidence type="ECO:0000256" key="1">
    <source>
        <dbReference type="SAM" id="MobiDB-lite"/>
    </source>
</evidence>
<gene>
    <name evidence="3" type="ORF">M430DRAFT_56778</name>
</gene>
<dbReference type="EMBL" id="KZ679008">
    <property type="protein sequence ID" value="PSS22911.1"/>
    <property type="molecule type" value="Genomic_DNA"/>
</dbReference>
<name>A0A2T3B7U7_AMORE</name>
<feature type="region of interest" description="Disordered" evidence="1">
    <location>
        <begin position="345"/>
        <end position="396"/>
    </location>
</feature>
<dbReference type="AlphaFoldDB" id="A0A2T3B7U7"/>
<dbReference type="SUPFAM" id="SSF57959">
    <property type="entry name" value="Leucine zipper domain"/>
    <property type="match status" value="1"/>
</dbReference>
<organism evidence="3 4">
    <name type="scientific">Amorphotheca resinae ATCC 22711</name>
    <dbReference type="NCBI Taxonomy" id="857342"/>
    <lineage>
        <taxon>Eukaryota</taxon>
        <taxon>Fungi</taxon>
        <taxon>Dikarya</taxon>
        <taxon>Ascomycota</taxon>
        <taxon>Pezizomycotina</taxon>
        <taxon>Leotiomycetes</taxon>
        <taxon>Helotiales</taxon>
        <taxon>Amorphothecaceae</taxon>
        <taxon>Amorphotheca</taxon>
    </lineage>
</organism>
<feature type="region of interest" description="Disordered" evidence="1">
    <location>
        <begin position="279"/>
        <end position="305"/>
    </location>
</feature>
<feature type="domain" description="BZIP" evidence="2">
    <location>
        <begin position="412"/>
        <end position="478"/>
    </location>
</feature>
<dbReference type="Gene3D" id="1.20.5.170">
    <property type="match status" value="1"/>
</dbReference>
<accession>A0A2T3B7U7</accession>
<evidence type="ECO:0000313" key="4">
    <source>
        <dbReference type="Proteomes" id="UP000241818"/>
    </source>
</evidence>
<feature type="compositionally biased region" description="Basic and acidic residues" evidence="1">
    <location>
        <begin position="381"/>
        <end position="394"/>
    </location>
</feature>
<keyword evidence="4" id="KW-1185">Reference proteome</keyword>
<dbReference type="RefSeq" id="XP_024722957.1">
    <property type="nucleotide sequence ID" value="XM_024868635.1"/>
</dbReference>
<evidence type="ECO:0000259" key="2">
    <source>
        <dbReference type="SMART" id="SM00338"/>
    </source>
</evidence>
<sequence>MLGCFVQCHHNAAKYKLDSHAVLFGQAFRLPRYSSTTAAHSTCHLVTFGLTEPIKICPVHRRAPLGNLTVFKGPSSDTTPRLPWEQLDSDRSSGIARTAFKDAYRPRMDATHIIGQLLYPFERTSTKGPRTLQRCAWWRRGSEALARPWKFLAFALAVSCSCIEVSMIVRPLPVATSQCFDRKTLHNANTPLSPCILSYSVPWNSPRAISFAEEFRLLVSLGYEQQDYINLQPPENRNGAGYVQFDADPDTFLHDTDLSQPEDPFIFNDTRRTLKDLGLRSTGSTDQFKHPGTAQINASDAPKPQSPTIDLYNWAVRAYPVSPGAFAAQPEDPLRLSRLERPAGACKKEMSNTARLPPDSPFTTETSDALPTREAGNETTKGSKREADTQDLVRGKKARRVCKSKKLVVVSKEDQQARRKVFLEKNRNAAAKYRARSKQSEAKLKATFQDMTVRRGALDSQLAELKHQYAKLEAKLLPHCQVCPSKNLEDWVRALPRGGPVQSSKSIGKSLQLGDDNLEIIL</sequence>
<dbReference type="InterPro" id="IPR046347">
    <property type="entry name" value="bZIP_sf"/>
</dbReference>
<proteinExistence type="predicted"/>
<dbReference type="InterPro" id="IPR004827">
    <property type="entry name" value="bZIP"/>
</dbReference>
<protein>
    <recommendedName>
        <fullName evidence="2">BZIP domain-containing protein</fullName>
    </recommendedName>
</protein>